<dbReference type="EMBL" id="CM001488">
    <property type="protein sequence ID" value="EIM64100.1"/>
    <property type="molecule type" value="Genomic_DNA"/>
</dbReference>
<dbReference type="STRING" id="879212.DespoDRAFT_02221"/>
<dbReference type="SUPFAM" id="SSF46785">
    <property type="entry name" value="Winged helix' DNA-binding domain"/>
    <property type="match status" value="1"/>
</dbReference>
<dbReference type="Gene3D" id="1.10.10.10">
    <property type="entry name" value="Winged helix-like DNA-binding domain superfamily/Winged helix DNA-binding domain"/>
    <property type="match status" value="1"/>
</dbReference>
<reference evidence="3 4" key="2">
    <citation type="submission" date="2012-02" db="EMBL/GenBank/DDBJ databases">
        <title>Improved High-Quality Draft sequence of Desulfobacter postgatei 2ac9.</title>
        <authorList>
            <consortium name="US DOE Joint Genome Institute"/>
            <person name="Lucas S."/>
            <person name="Han J."/>
            <person name="Lapidus A."/>
            <person name="Cheng J.-F."/>
            <person name="Goodwin L."/>
            <person name="Pitluck S."/>
            <person name="Peters L."/>
            <person name="Ovchinnikova G."/>
            <person name="Held B."/>
            <person name="Detter J.C."/>
            <person name="Han C."/>
            <person name="Tapia R."/>
            <person name="Land M."/>
            <person name="Hauser L."/>
            <person name="Kyrpides N."/>
            <person name="Ivanova N."/>
            <person name="Pagani I."/>
            <person name="Orellana R."/>
            <person name="Lovley D."/>
            <person name="Woyke T."/>
        </authorList>
    </citation>
    <scope>NUCLEOTIDE SEQUENCE [LARGE SCALE GENOMIC DNA]</scope>
    <source>
        <strain evidence="3 4">2ac9</strain>
    </source>
</reference>
<reference evidence="3 4" key="1">
    <citation type="submission" date="2011-09" db="EMBL/GenBank/DDBJ databases">
        <authorList>
            <consortium name="US DOE Joint Genome Institute (JGI-PGF)"/>
            <person name="Lucas S."/>
            <person name="Han J."/>
            <person name="Lapidus A."/>
            <person name="Cheng J.-F."/>
            <person name="Goodwin L."/>
            <person name="Pitluck S."/>
            <person name="Peters L."/>
            <person name="Land M.L."/>
            <person name="Hauser L."/>
            <person name="Orellana R."/>
            <person name="Lovley D."/>
            <person name="Woyke T.J."/>
        </authorList>
    </citation>
    <scope>NUCLEOTIDE SEQUENCE [LARGE SCALE GENOMIC DNA]</scope>
    <source>
        <strain evidence="3 4">2ac9</strain>
    </source>
</reference>
<dbReference type="InterPro" id="IPR036390">
    <property type="entry name" value="WH_DNA-bd_sf"/>
</dbReference>
<evidence type="ECO:0000256" key="1">
    <source>
        <dbReference type="SAM" id="Coils"/>
    </source>
</evidence>
<gene>
    <name evidence="3" type="ORF">DespoDRAFT_02221</name>
</gene>
<feature type="region of interest" description="Disordered" evidence="2">
    <location>
        <begin position="113"/>
        <end position="146"/>
    </location>
</feature>
<proteinExistence type="predicted"/>
<evidence type="ECO:0000313" key="4">
    <source>
        <dbReference type="Proteomes" id="UP000005778"/>
    </source>
</evidence>
<organism evidence="3 4">
    <name type="scientific">Desulfobacter postgatei 2ac9</name>
    <dbReference type="NCBI Taxonomy" id="879212"/>
    <lineage>
        <taxon>Bacteria</taxon>
        <taxon>Pseudomonadati</taxon>
        <taxon>Thermodesulfobacteriota</taxon>
        <taxon>Desulfobacteria</taxon>
        <taxon>Desulfobacterales</taxon>
        <taxon>Desulfobacteraceae</taxon>
        <taxon>Desulfobacter</taxon>
    </lineage>
</organism>
<protein>
    <submittedName>
        <fullName evidence="3">Uncharacterized protein</fullName>
    </submittedName>
</protein>
<dbReference type="RefSeq" id="WP_004073532.1">
    <property type="nucleotide sequence ID" value="NZ_CM001488.1"/>
</dbReference>
<evidence type="ECO:0000313" key="3">
    <source>
        <dbReference type="EMBL" id="EIM64100.1"/>
    </source>
</evidence>
<sequence length="397" mass="46212">MNYSFISHGYANDLDLWFGKIERKDGGKMTAGIEKTFKAMVRCAVGEDHTFVNIGTLANRTNVCYRTIERHIKILNEAGLITAVKEEINGWTQTVYYFLAHPVITKFRELRTGKANPQQPKPVETPKPDQPEAVPETESQTEQKITKNDHLETTRECHAVDQQADQQNVGNLSDYTIDRLYINTTPLPPSESVQDRQEPATWTKIRESIIEKDQLNLAAKMLPCLEAEIENDSVILSGPNKVALQRIEKNYGQTLRDDFSFFGIKTLVFKVFSEERQKKKDEDQKLQDQIQRQQQKEQQERILAEKQQQDAELNSLPLKKQFDVILNQYPRQTGKWQAWMNFKKLVQAGELPKTSKLLQIIKKNKMSRDWQRDNGRWIPGLSKFLKERRWLDYGKWT</sequence>
<feature type="coiled-coil region" evidence="1">
    <location>
        <begin position="276"/>
        <end position="312"/>
    </location>
</feature>
<dbReference type="InterPro" id="IPR036388">
    <property type="entry name" value="WH-like_DNA-bd_sf"/>
</dbReference>
<dbReference type="Proteomes" id="UP000005778">
    <property type="component" value="Chromosome"/>
</dbReference>
<dbReference type="AlphaFoldDB" id="I5B3N7"/>
<keyword evidence="1" id="KW-0175">Coiled coil</keyword>
<accession>I5B3N7</accession>
<dbReference type="HOGENOM" id="CLU_758047_0_0_7"/>
<keyword evidence="4" id="KW-1185">Reference proteome</keyword>
<name>I5B3N7_9BACT</name>
<dbReference type="GO" id="GO:0006355">
    <property type="term" value="P:regulation of DNA-templated transcription"/>
    <property type="evidence" value="ECO:0007669"/>
    <property type="project" value="UniProtKB-ARBA"/>
</dbReference>
<dbReference type="Pfam" id="PF13730">
    <property type="entry name" value="HTH_36"/>
    <property type="match status" value="1"/>
</dbReference>
<evidence type="ECO:0000256" key="2">
    <source>
        <dbReference type="SAM" id="MobiDB-lite"/>
    </source>
</evidence>
<dbReference type="CDD" id="cd00090">
    <property type="entry name" value="HTH_ARSR"/>
    <property type="match status" value="1"/>
</dbReference>
<dbReference type="InterPro" id="IPR011991">
    <property type="entry name" value="ArsR-like_HTH"/>
</dbReference>